<organism evidence="2 3">
    <name type="scientific">Allomyces macrogynus (strain ATCC 38327)</name>
    <name type="common">Allomyces javanicus var. macrogynus</name>
    <dbReference type="NCBI Taxonomy" id="578462"/>
    <lineage>
        <taxon>Eukaryota</taxon>
        <taxon>Fungi</taxon>
        <taxon>Fungi incertae sedis</taxon>
        <taxon>Blastocladiomycota</taxon>
        <taxon>Blastocladiomycetes</taxon>
        <taxon>Blastocladiales</taxon>
        <taxon>Blastocladiaceae</taxon>
        <taxon>Allomyces</taxon>
    </lineage>
</organism>
<dbReference type="EMBL" id="GG745354">
    <property type="protein sequence ID" value="KNE67813.1"/>
    <property type="molecule type" value="Genomic_DNA"/>
</dbReference>
<name>A0A0L0SZ25_ALLM3</name>
<gene>
    <name evidence="2" type="ORF">AMAG_19712</name>
</gene>
<reference evidence="2 3" key="1">
    <citation type="submission" date="2009-11" db="EMBL/GenBank/DDBJ databases">
        <title>Annotation of Allomyces macrogynus ATCC 38327.</title>
        <authorList>
            <consortium name="The Broad Institute Genome Sequencing Platform"/>
            <person name="Russ C."/>
            <person name="Cuomo C."/>
            <person name="Burger G."/>
            <person name="Gray M.W."/>
            <person name="Holland P.W.H."/>
            <person name="King N."/>
            <person name="Lang F.B.F."/>
            <person name="Roger A.J."/>
            <person name="Ruiz-Trillo I."/>
            <person name="Young S.K."/>
            <person name="Zeng Q."/>
            <person name="Gargeya S."/>
            <person name="Fitzgerald M."/>
            <person name="Haas B."/>
            <person name="Abouelleil A."/>
            <person name="Alvarado L."/>
            <person name="Arachchi H.M."/>
            <person name="Berlin A."/>
            <person name="Chapman S.B."/>
            <person name="Gearin G."/>
            <person name="Goldberg J."/>
            <person name="Griggs A."/>
            <person name="Gujja S."/>
            <person name="Hansen M."/>
            <person name="Heiman D."/>
            <person name="Howarth C."/>
            <person name="Larimer J."/>
            <person name="Lui A."/>
            <person name="MacDonald P.J.P."/>
            <person name="McCowen C."/>
            <person name="Montmayeur A."/>
            <person name="Murphy C."/>
            <person name="Neiman D."/>
            <person name="Pearson M."/>
            <person name="Priest M."/>
            <person name="Roberts A."/>
            <person name="Saif S."/>
            <person name="Shea T."/>
            <person name="Sisk P."/>
            <person name="Stolte C."/>
            <person name="Sykes S."/>
            <person name="Wortman J."/>
            <person name="Nusbaum C."/>
            <person name="Birren B."/>
        </authorList>
    </citation>
    <scope>NUCLEOTIDE SEQUENCE [LARGE SCALE GENOMIC DNA]</scope>
    <source>
        <strain evidence="2 3">ATCC 38327</strain>
    </source>
</reference>
<dbReference type="AlphaFoldDB" id="A0A0L0SZ25"/>
<accession>A0A0L0SZ25</accession>
<dbReference type="VEuPathDB" id="FungiDB:AMAG_19712"/>
<evidence type="ECO:0000256" key="1">
    <source>
        <dbReference type="SAM" id="MobiDB-lite"/>
    </source>
</evidence>
<feature type="region of interest" description="Disordered" evidence="1">
    <location>
        <begin position="58"/>
        <end position="77"/>
    </location>
</feature>
<feature type="region of interest" description="Disordered" evidence="1">
    <location>
        <begin position="115"/>
        <end position="138"/>
    </location>
</feature>
<keyword evidence="3" id="KW-1185">Reference proteome</keyword>
<sequence>MCISKRGGRESVRGRRANSIFFNSKHHGARADDGCDAANQLTTMTGWTSCSWPRTTSRRTGGPCVVNPKMREPPPGRLQLLPRISPRGFISTLEQESAWRRLSVPVSTAWAPATTTTSRTISTHQDKYARPPRPTRPRLFPLGHVIDTERTAAARRSCSVPAKLHTTATFQPDDNQLVSARSHARKPTFAAFPLQTNLCAR</sequence>
<proteinExistence type="predicted"/>
<reference evidence="3" key="2">
    <citation type="submission" date="2009-11" db="EMBL/GenBank/DDBJ databases">
        <title>The Genome Sequence of Allomyces macrogynus strain ATCC 38327.</title>
        <authorList>
            <consortium name="The Broad Institute Genome Sequencing Platform"/>
            <person name="Russ C."/>
            <person name="Cuomo C."/>
            <person name="Shea T."/>
            <person name="Young S.K."/>
            <person name="Zeng Q."/>
            <person name="Koehrsen M."/>
            <person name="Haas B."/>
            <person name="Borodovsky M."/>
            <person name="Guigo R."/>
            <person name="Alvarado L."/>
            <person name="Berlin A."/>
            <person name="Borenstein D."/>
            <person name="Chen Z."/>
            <person name="Engels R."/>
            <person name="Freedman E."/>
            <person name="Gellesch M."/>
            <person name="Goldberg J."/>
            <person name="Griggs A."/>
            <person name="Gujja S."/>
            <person name="Heiman D."/>
            <person name="Hepburn T."/>
            <person name="Howarth C."/>
            <person name="Jen D."/>
            <person name="Larson L."/>
            <person name="Lewis B."/>
            <person name="Mehta T."/>
            <person name="Park D."/>
            <person name="Pearson M."/>
            <person name="Roberts A."/>
            <person name="Saif S."/>
            <person name="Shenoy N."/>
            <person name="Sisk P."/>
            <person name="Stolte C."/>
            <person name="Sykes S."/>
            <person name="Walk T."/>
            <person name="White J."/>
            <person name="Yandava C."/>
            <person name="Burger G."/>
            <person name="Gray M.W."/>
            <person name="Holland P.W.H."/>
            <person name="King N."/>
            <person name="Lang F.B.F."/>
            <person name="Roger A.J."/>
            <person name="Ruiz-Trillo I."/>
            <person name="Lander E."/>
            <person name="Nusbaum C."/>
        </authorList>
    </citation>
    <scope>NUCLEOTIDE SEQUENCE [LARGE SCALE GENOMIC DNA]</scope>
    <source>
        <strain evidence="3">ATCC 38327</strain>
    </source>
</reference>
<protein>
    <submittedName>
        <fullName evidence="2">Uncharacterized protein</fullName>
    </submittedName>
</protein>
<dbReference type="Proteomes" id="UP000054350">
    <property type="component" value="Unassembled WGS sequence"/>
</dbReference>
<evidence type="ECO:0000313" key="2">
    <source>
        <dbReference type="EMBL" id="KNE67813.1"/>
    </source>
</evidence>
<evidence type="ECO:0000313" key="3">
    <source>
        <dbReference type="Proteomes" id="UP000054350"/>
    </source>
</evidence>